<accession>A0ABU2J7M7</accession>
<evidence type="ECO:0000256" key="6">
    <source>
        <dbReference type="SAM" id="Phobius"/>
    </source>
</evidence>
<feature type="transmembrane region" description="Helical" evidence="6">
    <location>
        <begin position="232"/>
        <end position="254"/>
    </location>
</feature>
<reference evidence="8" key="1">
    <citation type="submission" date="2023-07" db="EMBL/GenBank/DDBJ databases">
        <title>30 novel species of actinomycetes from the DSMZ collection.</title>
        <authorList>
            <person name="Nouioui I."/>
        </authorList>
    </citation>
    <scope>NUCLEOTIDE SEQUENCE [LARGE SCALE GENOMIC DNA]</scope>
    <source>
        <strain evidence="8">DSM 44399</strain>
    </source>
</reference>
<keyword evidence="5 6" id="KW-0472">Membrane</keyword>
<name>A0ABU2J7M7_9ACTN</name>
<keyword evidence="3 6" id="KW-0812">Transmembrane</keyword>
<evidence type="ECO:0000256" key="5">
    <source>
        <dbReference type="ARBA" id="ARBA00023136"/>
    </source>
</evidence>
<feature type="transmembrane region" description="Helical" evidence="6">
    <location>
        <begin position="154"/>
        <end position="187"/>
    </location>
</feature>
<feature type="transmembrane region" description="Helical" evidence="6">
    <location>
        <begin position="49"/>
        <end position="70"/>
    </location>
</feature>
<keyword evidence="2" id="KW-1003">Cell membrane</keyword>
<sequence>MASDRITFADVLRVREFRVLWLADAQSAAGDQLARVALSVLVFERTASAVLTALAYALTFLPALIGGVLLSGLADRLPRRRVLVGCDLVRVVLVGLMALPGMSLWLLGGLLILVVLVDAPFSAADSALVPDILDGEHYVVATGLRTITNQLSQLAGFAGGGIVIAAIGARAGLAVDAATFALSALLIMAGVHARPAPYSVATEGHEHPPNTGMLSSFTGGVRLIWRNRKLRTLLAMAWLAGLYVVPEGVAAPYADVLGGGATAVGLLMAAMPAGTALGTYLFLRCVRAQARPRWMGPLAAVAGVPLVLCAGTPGITASVVLWAVSGLCFAYQVQVIAEFMRTVPDSQRGQAVGIASSGLLAVQGLGVLLGGFVAGRWGTEWAVAGAGALGAVFALGLTSSWARASRDVELADPAPVTSAES</sequence>
<feature type="transmembrane region" description="Helical" evidence="6">
    <location>
        <begin position="260"/>
        <end position="283"/>
    </location>
</feature>
<evidence type="ECO:0000256" key="3">
    <source>
        <dbReference type="ARBA" id="ARBA00022692"/>
    </source>
</evidence>
<evidence type="ECO:0000256" key="2">
    <source>
        <dbReference type="ARBA" id="ARBA00022475"/>
    </source>
</evidence>
<dbReference type="Proteomes" id="UP001183176">
    <property type="component" value="Unassembled WGS sequence"/>
</dbReference>
<feature type="transmembrane region" description="Helical" evidence="6">
    <location>
        <begin position="351"/>
        <end position="375"/>
    </location>
</feature>
<dbReference type="PANTHER" id="PTHR23513">
    <property type="entry name" value="INTEGRAL MEMBRANE EFFLUX PROTEIN-RELATED"/>
    <property type="match status" value="1"/>
</dbReference>
<dbReference type="CDD" id="cd06173">
    <property type="entry name" value="MFS_MefA_like"/>
    <property type="match status" value="1"/>
</dbReference>
<dbReference type="Gene3D" id="1.20.1250.20">
    <property type="entry name" value="MFS general substrate transporter like domains"/>
    <property type="match status" value="1"/>
</dbReference>
<dbReference type="RefSeq" id="WP_311422140.1">
    <property type="nucleotide sequence ID" value="NZ_JAVREH010000005.1"/>
</dbReference>
<protein>
    <submittedName>
        <fullName evidence="7">MFS transporter</fullName>
    </submittedName>
</protein>
<organism evidence="7 8">
    <name type="scientific">Jatrophihabitans lederbergiae</name>
    <dbReference type="NCBI Taxonomy" id="3075547"/>
    <lineage>
        <taxon>Bacteria</taxon>
        <taxon>Bacillati</taxon>
        <taxon>Actinomycetota</taxon>
        <taxon>Actinomycetes</taxon>
        <taxon>Jatrophihabitantales</taxon>
        <taxon>Jatrophihabitantaceae</taxon>
        <taxon>Jatrophihabitans</taxon>
    </lineage>
</organism>
<gene>
    <name evidence="7" type="ORF">RM423_06205</name>
</gene>
<comment type="caution">
    <text evidence="7">The sequence shown here is derived from an EMBL/GenBank/DDBJ whole genome shotgun (WGS) entry which is preliminary data.</text>
</comment>
<dbReference type="EMBL" id="JAVREH010000005">
    <property type="protein sequence ID" value="MDT0260985.1"/>
    <property type="molecule type" value="Genomic_DNA"/>
</dbReference>
<feature type="transmembrane region" description="Helical" evidence="6">
    <location>
        <begin position="91"/>
        <end position="117"/>
    </location>
</feature>
<comment type="subcellular location">
    <subcellularLocation>
        <location evidence="1">Cell membrane</location>
        <topology evidence="1">Multi-pass membrane protein</topology>
    </subcellularLocation>
</comment>
<keyword evidence="4 6" id="KW-1133">Transmembrane helix</keyword>
<evidence type="ECO:0000256" key="1">
    <source>
        <dbReference type="ARBA" id="ARBA00004651"/>
    </source>
</evidence>
<dbReference type="PANTHER" id="PTHR23513:SF11">
    <property type="entry name" value="STAPHYLOFERRIN A TRANSPORTER"/>
    <property type="match status" value="1"/>
</dbReference>
<dbReference type="InterPro" id="IPR011701">
    <property type="entry name" value="MFS"/>
</dbReference>
<dbReference type="InterPro" id="IPR036259">
    <property type="entry name" value="MFS_trans_sf"/>
</dbReference>
<evidence type="ECO:0000256" key="4">
    <source>
        <dbReference type="ARBA" id="ARBA00022989"/>
    </source>
</evidence>
<keyword evidence="8" id="KW-1185">Reference proteome</keyword>
<feature type="transmembrane region" description="Helical" evidence="6">
    <location>
        <begin position="381"/>
        <end position="402"/>
    </location>
</feature>
<dbReference type="Pfam" id="PF07690">
    <property type="entry name" value="MFS_1"/>
    <property type="match status" value="1"/>
</dbReference>
<evidence type="ECO:0000313" key="8">
    <source>
        <dbReference type="Proteomes" id="UP001183176"/>
    </source>
</evidence>
<feature type="transmembrane region" description="Helical" evidence="6">
    <location>
        <begin position="295"/>
        <end position="313"/>
    </location>
</feature>
<evidence type="ECO:0000313" key="7">
    <source>
        <dbReference type="EMBL" id="MDT0260985.1"/>
    </source>
</evidence>
<proteinExistence type="predicted"/>
<dbReference type="SUPFAM" id="SSF103473">
    <property type="entry name" value="MFS general substrate transporter"/>
    <property type="match status" value="1"/>
</dbReference>